<keyword evidence="2" id="KW-0645">Protease</keyword>
<dbReference type="Gene3D" id="2.40.70.10">
    <property type="entry name" value="Acid Proteases"/>
    <property type="match status" value="3"/>
</dbReference>
<dbReference type="InterPro" id="IPR034161">
    <property type="entry name" value="Pepsin-like_plant"/>
</dbReference>
<feature type="domain" description="Peptidase A1" evidence="6">
    <location>
        <begin position="88"/>
        <end position="405"/>
    </location>
</feature>
<dbReference type="CDD" id="cd05476">
    <property type="entry name" value="pepsin_A_like_plant"/>
    <property type="match status" value="1"/>
</dbReference>
<comment type="caution">
    <text evidence="7">The sequence shown here is derived from an EMBL/GenBank/DDBJ whole genome shotgun (WGS) entry which is preliminary data.</text>
</comment>
<keyword evidence="5" id="KW-0732">Signal</keyword>
<accession>A0AAP0JVS7</accession>
<sequence length="456" mass="49935">MLFALFAIFVALRKASASGGVFHVRHKFADQDPSLASLKAHDALRHARILAEIDLPLGGNRDPGDTGFAPLQSPSISISAFEFNFRLYFTKIGIGTPSKDYYVQVDTGSDIFWVNCIQCDRCPRKSSLGLELKLYDPNESETAKLIPCTQDFCSATYDGPVPGCTPDLLCEYKVVYGDGSSSVGCGAKQSGDLGSSYVALDGLVGFGKSNSSLISQLAASGKVRKMFSHCLDGQNGGGIFAIGRVVQPKLSTTPMVPNQQHYNVNLTAIEVGKAFLPLPSNIFDTGNRKGTIIDSGTTLAYLPQIMSNHSDDKLFIVEGQFSCLRYSDSVDDAFPNVTLHFDNSLTLMVYPHEYLFHYHDDIWCIGWQNSGMQSKDGKDTILLGDLVLSNKLVFYDLENQVIGWTEYNCSSTIKLQDEQSGVVYQVGPHDLSSACRLYIGRFILLLIPTIIFLSSI</sequence>
<evidence type="ECO:0000256" key="2">
    <source>
        <dbReference type="ARBA" id="ARBA00022670"/>
    </source>
</evidence>
<comment type="similarity">
    <text evidence="1">Belongs to the peptidase A1 family.</text>
</comment>
<keyword evidence="2" id="KW-0378">Hydrolase</keyword>
<dbReference type="InterPro" id="IPR021109">
    <property type="entry name" value="Peptidase_aspartic_dom_sf"/>
</dbReference>
<feature type="disulfide bond" evidence="4">
    <location>
        <begin position="323"/>
        <end position="364"/>
    </location>
</feature>
<dbReference type="AlphaFoldDB" id="A0AAP0JVS7"/>
<dbReference type="PRINTS" id="PR00792">
    <property type="entry name" value="PEPSIN"/>
</dbReference>
<feature type="signal peptide" evidence="5">
    <location>
        <begin position="1"/>
        <end position="17"/>
    </location>
</feature>
<keyword evidence="4" id="KW-1015">Disulfide bond</keyword>
<gene>
    <name evidence="7" type="ORF">Scep_010799</name>
</gene>
<evidence type="ECO:0000256" key="3">
    <source>
        <dbReference type="PIRSR" id="PIRSR601461-1"/>
    </source>
</evidence>
<dbReference type="SUPFAM" id="SSF50630">
    <property type="entry name" value="Acid proteases"/>
    <property type="match status" value="1"/>
</dbReference>
<dbReference type="InterPro" id="IPR001461">
    <property type="entry name" value="Aspartic_peptidase_A1"/>
</dbReference>
<name>A0AAP0JVS7_9MAGN</name>
<dbReference type="GO" id="GO:0006508">
    <property type="term" value="P:proteolysis"/>
    <property type="evidence" value="ECO:0007669"/>
    <property type="project" value="UniProtKB-KW"/>
</dbReference>
<dbReference type="PANTHER" id="PTHR13683">
    <property type="entry name" value="ASPARTYL PROTEASES"/>
    <property type="match status" value="1"/>
</dbReference>
<dbReference type="EMBL" id="JBBNAG010000004">
    <property type="protein sequence ID" value="KAK9141118.1"/>
    <property type="molecule type" value="Genomic_DNA"/>
</dbReference>
<evidence type="ECO:0000256" key="4">
    <source>
        <dbReference type="PIRSR" id="PIRSR601461-2"/>
    </source>
</evidence>
<dbReference type="Pfam" id="PF00026">
    <property type="entry name" value="Asp"/>
    <property type="match status" value="1"/>
</dbReference>
<feature type="active site" evidence="3">
    <location>
        <position position="106"/>
    </location>
</feature>
<dbReference type="GO" id="GO:0004190">
    <property type="term" value="F:aspartic-type endopeptidase activity"/>
    <property type="evidence" value="ECO:0007669"/>
    <property type="project" value="InterPro"/>
</dbReference>
<dbReference type="PROSITE" id="PS51767">
    <property type="entry name" value="PEPTIDASE_A1"/>
    <property type="match status" value="1"/>
</dbReference>
<feature type="active site" evidence="3">
    <location>
        <position position="294"/>
    </location>
</feature>
<evidence type="ECO:0000313" key="8">
    <source>
        <dbReference type="Proteomes" id="UP001419268"/>
    </source>
</evidence>
<evidence type="ECO:0000256" key="5">
    <source>
        <dbReference type="SAM" id="SignalP"/>
    </source>
</evidence>
<keyword evidence="8" id="KW-1185">Reference proteome</keyword>
<proteinExistence type="inferred from homology"/>
<dbReference type="PANTHER" id="PTHR13683:SF685">
    <property type="entry name" value="EUKARYOTIC ASPARTYL PROTEASE FAMILY PROTEIN"/>
    <property type="match status" value="1"/>
</dbReference>
<dbReference type="InterPro" id="IPR033121">
    <property type="entry name" value="PEPTIDASE_A1"/>
</dbReference>
<protein>
    <recommendedName>
        <fullName evidence="6">Peptidase A1 domain-containing protein</fullName>
    </recommendedName>
</protein>
<evidence type="ECO:0000313" key="7">
    <source>
        <dbReference type="EMBL" id="KAK9141118.1"/>
    </source>
</evidence>
<organism evidence="7 8">
    <name type="scientific">Stephania cephalantha</name>
    <dbReference type="NCBI Taxonomy" id="152367"/>
    <lineage>
        <taxon>Eukaryota</taxon>
        <taxon>Viridiplantae</taxon>
        <taxon>Streptophyta</taxon>
        <taxon>Embryophyta</taxon>
        <taxon>Tracheophyta</taxon>
        <taxon>Spermatophyta</taxon>
        <taxon>Magnoliopsida</taxon>
        <taxon>Ranunculales</taxon>
        <taxon>Menispermaceae</taxon>
        <taxon>Menispermoideae</taxon>
        <taxon>Cissampelideae</taxon>
        <taxon>Stephania</taxon>
    </lineage>
</organism>
<evidence type="ECO:0000256" key="1">
    <source>
        <dbReference type="ARBA" id="ARBA00007447"/>
    </source>
</evidence>
<reference evidence="7 8" key="1">
    <citation type="submission" date="2024-01" db="EMBL/GenBank/DDBJ databases">
        <title>Genome assemblies of Stephania.</title>
        <authorList>
            <person name="Yang L."/>
        </authorList>
    </citation>
    <scope>NUCLEOTIDE SEQUENCE [LARGE SCALE GENOMIC DNA]</scope>
    <source>
        <strain evidence="7">JXDWG</strain>
        <tissue evidence="7">Leaf</tissue>
    </source>
</reference>
<dbReference type="Proteomes" id="UP001419268">
    <property type="component" value="Unassembled WGS sequence"/>
</dbReference>
<evidence type="ECO:0000259" key="6">
    <source>
        <dbReference type="PROSITE" id="PS51767"/>
    </source>
</evidence>
<feature type="chain" id="PRO_5042943231" description="Peptidase A1 domain-containing protein" evidence="5">
    <location>
        <begin position="18"/>
        <end position="456"/>
    </location>
</feature>